<comment type="caution">
    <text evidence="1">The sequence shown here is derived from an EMBL/GenBank/DDBJ whole genome shotgun (WGS) entry which is preliminary data.</text>
</comment>
<dbReference type="EMBL" id="JABSTQ010003837">
    <property type="protein sequence ID" value="KAG0443100.1"/>
    <property type="molecule type" value="Genomic_DNA"/>
</dbReference>
<evidence type="ECO:0000313" key="1">
    <source>
        <dbReference type="EMBL" id="KAG0443100.1"/>
    </source>
</evidence>
<accession>A0AC60QUR5</accession>
<keyword evidence="2" id="KW-1185">Reference proteome</keyword>
<name>A0AC60QUR5_IXOPE</name>
<proteinExistence type="predicted"/>
<reference evidence="1 2" key="1">
    <citation type="journal article" date="2020" name="Cell">
        <title>Large-Scale Comparative Analyses of Tick Genomes Elucidate Their Genetic Diversity and Vector Capacities.</title>
        <authorList>
            <consortium name="Tick Genome and Microbiome Consortium (TIGMIC)"/>
            <person name="Jia N."/>
            <person name="Wang J."/>
            <person name="Shi W."/>
            <person name="Du L."/>
            <person name="Sun Y."/>
            <person name="Zhan W."/>
            <person name="Jiang J.F."/>
            <person name="Wang Q."/>
            <person name="Zhang B."/>
            <person name="Ji P."/>
            <person name="Bell-Sakyi L."/>
            <person name="Cui X.M."/>
            <person name="Yuan T.T."/>
            <person name="Jiang B.G."/>
            <person name="Yang W.F."/>
            <person name="Lam T.T."/>
            <person name="Chang Q.C."/>
            <person name="Ding S.J."/>
            <person name="Wang X.J."/>
            <person name="Zhu J.G."/>
            <person name="Ruan X.D."/>
            <person name="Zhao L."/>
            <person name="Wei J.T."/>
            <person name="Ye R.Z."/>
            <person name="Que T.C."/>
            <person name="Du C.H."/>
            <person name="Zhou Y.H."/>
            <person name="Cheng J.X."/>
            <person name="Dai P.F."/>
            <person name="Guo W.B."/>
            <person name="Han X.H."/>
            <person name="Huang E.J."/>
            <person name="Li L.F."/>
            <person name="Wei W."/>
            <person name="Gao Y.C."/>
            <person name="Liu J.Z."/>
            <person name="Shao H.Z."/>
            <person name="Wang X."/>
            <person name="Wang C.C."/>
            <person name="Yang T.C."/>
            <person name="Huo Q.B."/>
            <person name="Li W."/>
            <person name="Chen H.Y."/>
            <person name="Chen S.E."/>
            <person name="Zhou L.G."/>
            <person name="Ni X.B."/>
            <person name="Tian J.H."/>
            <person name="Sheng Y."/>
            <person name="Liu T."/>
            <person name="Pan Y.S."/>
            <person name="Xia L.Y."/>
            <person name="Li J."/>
            <person name="Zhao F."/>
            <person name="Cao W.C."/>
        </authorList>
    </citation>
    <scope>NUCLEOTIDE SEQUENCE [LARGE SCALE GENOMIC DNA]</scope>
    <source>
        <strain evidence="1">Iper-2018</strain>
    </source>
</reference>
<feature type="non-terminal residue" evidence="1">
    <location>
        <position position="1"/>
    </location>
</feature>
<evidence type="ECO:0000313" key="2">
    <source>
        <dbReference type="Proteomes" id="UP000805193"/>
    </source>
</evidence>
<dbReference type="Proteomes" id="UP000805193">
    <property type="component" value="Unassembled WGS sequence"/>
</dbReference>
<sequence>CIVCAVTSGPRWNHIRRPPFMHKTQRGVVVSLPAFRQVRRLQSVSRSPVFSHFGETVSGAVSVRAFGATKPFVETLEHFLDHNINCYVHSSALDGCRIVALQVLTLLLSITTAVVSVAGRDFLGASMAGLTLTYTMQVVSRYYHGIV</sequence>
<gene>
    <name evidence="1" type="ORF">HPB47_015288</name>
</gene>
<protein>
    <submittedName>
        <fullName evidence="1">Uncharacterized protein</fullName>
    </submittedName>
</protein>
<organism evidence="1 2">
    <name type="scientific">Ixodes persulcatus</name>
    <name type="common">Taiga tick</name>
    <dbReference type="NCBI Taxonomy" id="34615"/>
    <lineage>
        <taxon>Eukaryota</taxon>
        <taxon>Metazoa</taxon>
        <taxon>Ecdysozoa</taxon>
        <taxon>Arthropoda</taxon>
        <taxon>Chelicerata</taxon>
        <taxon>Arachnida</taxon>
        <taxon>Acari</taxon>
        <taxon>Parasitiformes</taxon>
        <taxon>Ixodida</taxon>
        <taxon>Ixodoidea</taxon>
        <taxon>Ixodidae</taxon>
        <taxon>Ixodinae</taxon>
        <taxon>Ixodes</taxon>
    </lineage>
</organism>